<dbReference type="Proteomes" id="UP001607302">
    <property type="component" value="Unassembled WGS sequence"/>
</dbReference>
<gene>
    <name evidence="1" type="ORF">V1478_010327</name>
</gene>
<evidence type="ECO:0000313" key="2">
    <source>
        <dbReference type="Proteomes" id="UP001607302"/>
    </source>
</evidence>
<accession>A0ABD2AHG3</accession>
<evidence type="ECO:0000313" key="1">
    <source>
        <dbReference type="EMBL" id="KAL2720061.1"/>
    </source>
</evidence>
<dbReference type="AlphaFoldDB" id="A0ABD2AHG3"/>
<sequence length="103" mass="12675">MKFMTDYIEIYFINKRRLILNPYRLRMHYDIYQITFRYFLYKALESRKSPTIFIFLNVKFAYKSMERFDANRKYIFNANPLMNLNDLAIEAIELPSMYKLISV</sequence>
<comment type="caution">
    <text evidence="1">The sequence shown here is derived from an EMBL/GenBank/DDBJ whole genome shotgun (WGS) entry which is preliminary data.</text>
</comment>
<organism evidence="1 2">
    <name type="scientific">Vespula squamosa</name>
    <name type="common">Southern yellow jacket</name>
    <name type="synonym">Wasp</name>
    <dbReference type="NCBI Taxonomy" id="30214"/>
    <lineage>
        <taxon>Eukaryota</taxon>
        <taxon>Metazoa</taxon>
        <taxon>Ecdysozoa</taxon>
        <taxon>Arthropoda</taxon>
        <taxon>Hexapoda</taxon>
        <taxon>Insecta</taxon>
        <taxon>Pterygota</taxon>
        <taxon>Neoptera</taxon>
        <taxon>Endopterygota</taxon>
        <taxon>Hymenoptera</taxon>
        <taxon>Apocrita</taxon>
        <taxon>Aculeata</taxon>
        <taxon>Vespoidea</taxon>
        <taxon>Vespidae</taxon>
        <taxon>Vespinae</taxon>
        <taxon>Vespula</taxon>
    </lineage>
</organism>
<dbReference type="EMBL" id="JAUDFV010000147">
    <property type="protein sequence ID" value="KAL2720061.1"/>
    <property type="molecule type" value="Genomic_DNA"/>
</dbReference>
<reference evidence="1 2" key="1">
    <citation type="journal article" date="2024" name="Ann. Entomol. Soc. Am.">
        <title>Genomic analyses of the southern and eastern yellowjacket wasps (Hymenoptera: Vespidae) reveal evolutionary signatures of social life.</title>
        <authorList>
            <person name="Catto M.A."/>
            <person name="Caine P.B."/>
            <person name="Orr S.E."/>
            <person name="Hunt B.G."/>
            <person name="Goodisman M.A.D."/>
        </authorList>
    </citation>
    <scope>NUCLEOTIDE SEQUENCE [LARGE SCALE GENOMIC DNA]</scope>
    <source>
        <strain evidence="1">233</strain>
        <tissue evidence="1">Head and thorax</tissue>
    </source>
</reference>
<proteinExistence type="predicted"/>
<protein>
    <submittedName>
        <fullName evidence="1">Uncharacterized protein</fullName>
    </submittedName>
</protein>
<keyword evidence="2" id="KW-1185">Reference proteome</keyword>
<name>A0ABD2AHG3_VESSQ</name>